<dbReference type="SUPFAM" id="SSF50090">
    <property type="entry name" value="Electron transport accessory proteins"/>
    <property type="match status" value="1"/>
</dbReference>
<dbReference type="InterPro" id="IPR023808">
    <property type="entry name" value="Nitrile_Hydratase_acc_put"/>
</dbReference>
<dbReference type="InterPro" id="IPR042262">
    <property type="entry name" value="CN_hydtase_beta_C"/>
</dbReference>
<evidence type="ECO:0000313" key="4">
    <source>
        <dbReference type="Proteomes" id="UP000077875"/>
    </source>
</evidence>
<proteinExistence type="predicted"/>
<dbReference type="KEGG" id="haa:A5892_00320"/>
<protein>
    <submittedName>
        <fullName evidence="3">Nitrile hydratase accessory protein</fullName>
    </submittedName>
</protein>
<dbReference type="NCBIfam" id="TIGR03889">
    <property type="entry name" value="nitrile_acc"/>
    <property type="match status" value="1"/>
</dbReference>
<evidence type="ECO:0000313" key="3">
    <source>
        <dbReference type="EMBL" id="ANF56103.1"/>
    </source>
</evidence>
<name>A0A172YA38_9GAMM</name>
<organism evidence="3 4">
    <name type="scientific">Halotalea alkalilenta</name>
    <dbReference type="NCBI Taxonomy" id="376489"/>
    <lineage>
        <taxon>Bacteria</taxon>
        <taxon>Pseudomonadati</taxon>
        <taxon>Pseudomonadota</taxon>
        <taxon>Gammaproteobacteria</taxon>
        <taxon>Oceanospirillales</taxon>
        <taxon>Halomonadaceae</taxon>
        <taxon>Halotalea</taxon>
    </lineage>
</organism>
<evidence type="ECO:0000259" key="2">
    <source>
        <dbReference type="Pfam" id="PF21006"/>
    </source>
</evidence>
<sequence length="144" mass="15924">MSGMTRNDCEAIGLPKDEEGPVFDKPWQAQAFSMMVHLYQSGLFPWRDWVQVFSEEIKASPALPGESANDTYYRQWTSAMEKMIASLGLTDAEDISHRASEWRQAYLNTPHGHPVALAHASCPPMHHGHAPHRSPVAVSPATAG</sequence>
<gene>
    <name evidence="3" type="ORF">A5892_00320</name>
</gene>
<dbReference type="EMBL" id="CP015243">
    <property type="protein sequence ID" value="ANF56103.1"/>
    <property type="molecule type" value="Genomic_DNA"/>
</dbReference>
<dbReference type="Proteomes" id="UP000077875">
    <property type="component" value="Chromosome"/>
</dbReference>
<evidence type="ECO:0000256" key="1">
    <source>
        <dbReference type="SAM" id="MobiDB-lite"/>
    </source>
</evidence>
<dbReference type="RefSeq" id="WP_064121095.1">
    <property type="nucleotide sequence ID" value="NZ_CP015243.1"/>
</dbReference>
<dbReference type="Gene3D" id="1.10.472.20">
    <property type="entry name" value="Nitrile hydratase, beta subunit"/>
    <property type="match status" value="1"/>
</dbReference>
<feature type="domain" description="Nitrile hydratase beta subunit-like N-terminal" evidence="2">
    <location>
        <begin position="18"/>
        <end position="105"/>
    </location>
</feature>
<reference evidence="3 4" key="1">
    <citation type="submission" date="2016-04" db="EMBL/GenBank/DDBJ databases">
        <title>Complete Genome Sequence of Halotalea alkalilenta IHB B 13600.</title>
        <authorList>
            <person name="Swarnkar M.K."/>
            <person name="Sharma A."/>
            <person name="Kaushal K."/>
            <person name="Soni R."/>
            <person name="Rana S."/>
            <person name="Singh A.K."/>
            <person name="Gulati A."/>
        </authorList>
    </citation>
    <scope>NUCLEOTIDE SEQUENCE [LARGE SCALE GENOMIC DNA]</scope>
    <source>
        <strain evidence="3 4">IHB B 13600</strain>
    </source>
</reference>
<dbReference type="InterPro" id="IPR049054">
    <property type="entry name" value="CN_hydtase_beta-like_N"/>
</dbReference>
<accession>A0A172YA38</accession>
<feature type="region of interest" description="Disordered" evidence="1">
    <location>
        <begin position="118"/>
        <end position="144"/>
    </location>
</feature>
<dbReference type="AlphaFoldDB" id="A0A172YA38"/>
<dbReference type="InterPro" id="IPR008990">
    <property type="entry name" value="Elect_transpt_acc-like_dom_sf"/>
</dbReference>
<dbReference type="Pfam" id="PF21006">
    <property type="entry name" value="NHase_beta_N"/>
    <property type="match status" value="1"/>
</dbReference>
<dbReference type="STRING" id="376489.A5892_00320"/>
<keyword evidence="4" id="KW-1185">Reference proteome</keyword>